<evidence type="ECO:0000313" key="4">
    <source>
        <dbReference type="EMBL" id="UWP87094.1"/>
    </source>
</evidence>
<organism evidence="4 5">
    <name type="scientific">Dactylosporangium fulvum</name>
    <dbReference type="NCBI Taxonomy" id="53359"/>
    <lineage>
        <taxon>Bacteria</taxon>
        <taxon>Bacillati</taxon>
        <taxon>Actinomycetota</taxon>
        <taxon>Actinomycetes</taxon>
        <taxon>Micromonosporales</taxon>
        <taxon>Micromonosporaceae</taxon>
        <taxon>Dactylosporangium</taxon>
    </lineage>
</organism>
<dbReference type="Proteomes" id="UP001059617">
    <property type="component" value="Chromosome"/>
</dbReference>
<dbReference type="NCBIfam" id="TIGR00377">
    <property type="entry name" value="ant_ant_sig"/>
    <property type="match status" value="1"/>
</dbReference>
<dbReference type="PANTHER" id="PTHR33495:SF2">
    <property type="entry name" value="ANTI-SIGMA FACTOR ANTAGONIST TM_1081-RELATED"/>
    <property type="match status" value="1"/>
</dbReference>
<dbReference type="InterPro" id="IPR003658">
    <property type="entry name" value="Anti-sigma_ant"/>
</dbReference>
<dbReference type="Gene3D" id="3.30.750.24">
    <property type="entry name" value="STAS domain"/>
    <property type="match status" value="1"/>
</dbReference>
<protein>
    <recommendedName>
        <fullName evidence="2">Anti-sigma factor antagonist</fullName>
    </recommendedName>
</protein>
<sequence length="112" mass="11710">MARFESRMSVEPGRVVVTLAGECDLASREQLTAVLMSAVHTAPVVVVDADELEFLDSSGVHGLVTAHRAAQEEGRRLYLVNAGGVVAHVLQVTGVADLLSPPTADSGHADHA</sequence>
<gene>
    <name evidence="4" type="ORF">Dfulv_23770</name>
</gene>
<proteinExistence type="inferred from homology"/>
<dbReference type="InterPro" id="IPR002645">
    <property type="entry name" value="STAS_dom"/>
</dbReference>
<evidence type="ECO:0000313" key="5">
    <source>
        <dbReference type="Proteomes" id="UP001059617"/>
    </source>
</evidence>
<dbReference type="SUPFAM" id="SSF52091">
    <property type="entry name" value="SpoIIaa-like"/>
    <property type="match status" value="1"/>
</dbReference>
<reference evidence="4" key="1">
    <citation type="submission" date="2021-04" db="EMBL/GenBank/DDBJ databases">
        <authorList>
            <person name="Hartkoorn R.C."/>
            <person name="Beaudoing E."/>
            <person name="Hot D."/>
        </authorList>
    </citation>
    <scope>NUCLEOTIDE SEQUENCE</scope>
    <source>
        <strain evidence="4">NRRL B-16292</strain>
    </source>
</reference>
<accession>A0ABY5WCT8</accession>
<dbReference type="PROSITE" id="PS50801">
    <property type="entry name" value="STAS"/>
    <property type="match status" value="1"/>
</dbReference>
<reference evidence="4" key="2">
    <citation type="submission" date="2022-09" db="EMBL/GenBank/DDBJ databases">
        <title>Biosynthetic gene clusters of Dactylosporangioum fulvum.</title>
        <authorList>
            <person name="Caradec T."/>
        </authorList>
    </citation>
    <scope>NUCLEOTIDE SEQUENCE</scope>
    <source>
        <strain evidence="4">NRRL B-16292</strain>
    </source>
</reference>
<comment type="similarity">
    <text evidence="1 2">Belongs to the anti-sigma-factor antagonist family.</text>
</comment>
<dbReference type="EMBL" id="CP073720">
    <property type="protein sequence ID" value="UWP87094.1"/>
    <property type="molecule type" value="Genomic_DNA"/>
</dbReference>
<dbReference type="RefSeq" id="WP_259866934.1">
    <property type="nucleotide sequence ID" value="NZ_BAAAST010000071.1"/>
</dbReference>
<evidence type="ECO:0000256" key="2">
    <source>
        <dbReference type="RuleBase" id="RU003749"/>
    </source>
</evidence>
<name>A0ABY5WCT8_9ACTN</name>
<dbReference type="InterPro" id="IPR036513">
    <property type="entry name" value="STAS_dom_sf"/>
</dbReference>
<feature type="domain" description="STAS" evidence="3">
    <location>
        <begin position="4"/>
        <end position="112"/>
    </location>
</feature>
<keyword evidence="5" id="KW-1185">Reference proteome</keyword>
<dbReference type="PANTHER" id="PTHR33495">
    <property type="entry name" value="ANTI-SIGMA FACTOR ANTAGONIST TM_1081-RELATED-RELATED"/>
    <property type="match status" value="1"/>
</dbReference>
<dbReference type="CDD" id="cd07043">
    <property type="entry name" value="STAS_anti-anti-sigma_factors"/>
    <property type="match status" value="1"/>
</dbReference>
<dbReference type="Pfam" id="PF01740">
    <property type="entry name" value="STAS"/>
    <property type="match status" value="1"/>
</dbReference>
<evidence type="ECO:0000256" key="1">
    <source>
        <dbReference type="ARBA" id="ARBA00009013"/>
    </source>
</evidence>
<evidence type="ECO:0000259" key="3">
    <source>
        <dbReference type="PROSITE" id="PS50801"/>
    </source>
</evidence>